<evidence type="ECO:0000259" key="2">
    <source>
        <dbReference type="PROSITE" id="PS50142"/>
    </source>
</evidence>
<name>A0ABP0WVB9_9BRYO</name>
<keyword evidence="4" id="KW-1185">Reference proteome</keyword>
<dbReference type="PANTHER" id="PTHR11207">
    <property type="entry name" value="RIBONUCLEASE III"/>
    <property type="match status" value="1"/>
</dbReference>
<keyword evidence="1" id="KW-0694">RNA-binding</keyword>
<protein>
    <recommendedName>
        <fullName evidence="2">RNase III domain-containing protein</fullName>
    </recommendedName>
</protein>
<proteinExistence type="predicted"/>
<dbReference type="InterPro" id="IPR036389">
    <property type="entry name" value="RNase_III_sf"/>
</dbReference>
<dbReference type="CDD" id="cd00593">
    <property type="entry name" value="RIBOc"/>
    <property type="match status" value="2"/>
</dbReference>
<feature type="domain" description="RNase III" evidence="2">
    <location>
        <begin position="167"/>
        <end position="281"/>
    </location>
</feature>
<dbReference type="Proteomes" id="UP001497444">
    <property type="component" value="Chromosome 2"/>
</dbReference>
<dbReference type="SMART" id="SM00535">
    <property type="entry name" value="RIBOc"/>
    <property type="match status" value="1"/>
</dbReference>
<reference evidence="3 4" key="1">
    <citation type="submission" date="2024-02" db="EMBL/GenBank/DDBJ databases">
        <authorList>
            <consortium name="ELIXIR-Norway"/>
            <consortium name="Elixir Norway"/>
        </authorList>
    </citation>
    <scope>NUCLEOTIDE SEQUENCE [LARGE SCALE GENOMIC DNA]</scope>
</reference>
<evidence type="ECO:0000313" key="3">
    <source>
        <dbReference type="EMBL" id="CAK9269322.1"/>
    </source>
</evidence>
<evidence type="ECO:0000256" key="1">
    <source>
        <dbReference type="ARBA" id="ARBA00022884"/>
    </source>
</evidence>
<dbReference type="SUPFAM" id="SSF69065">
    <property type="entry name" value="RNase III domain-like"/>
    <property type="match status" value="2"/>
</dbReference>
<gene>
    <name evidence="3" type="ORF">CSSPJE1EN1_LOCUS14800</name>
</gene>
<sequence length="533" mass="60356">MAFSSTIWRLSASSHSIASSLCSLFKFGCSRISFSNSISATTSLGNLLSSNKFLRLAATKPLLSVQAVAAASSKVATVKTLPKSRPWKPRVVKRPPLDDARFAEKLLSSPQLSLKSLPLLSSCLPSAPLSKQDKAWIEDNLLEAKDALGLASMEAEEGTPGAHLDTLLFLAFQHQENQRAKRSPYVRKAHSRLAFLGQFLLELAFAELFLQMFPRETTACLRERVLGLTHKKVLPSMIKAASMDRLLYPGEDLELLKRDIREPACRSVFWALTGAIYLTLGMPEVYRVLFEVFGMDIDGKTCQPQLRNIQDLDLLSPELDGRRLSWQEICFHQAQPGALFMEPRLFRACVPPGMHQFRGNLWEAESLPNVKHILGYPLPVADSNAEVTAARNIELELGLQLCFLHPSVHKLEHPRFTFERLEYLGQKIQDVIMAERLLMNHLDQPGVWLAEKHRRLLLNRLCSRYLRDLKLHHYVVYGGERKELFDKIRRLRNFAVTGVSQAIHGLGYAVYGRPEVRRLMFKVFNFEQSESPI</sequence>
<dbReference type="PROSITE" id="PS50142">
    <property type="entry name" value="RNASE_3_2"/>
    <property type="match status" value="1"/>
</dbReference>
<dbReference type="InterPro" id="IPR000999">
    <property type="entry name" value="RNase_III_dom"/>
</dbReference>
<dbReference type="EMBL" id="OZ020097">
    <property type="protein sequence ID" value="CAK9269322.1"/>
    <property type="molecule type" value="Genomic_DNA"/>
</dbReference>
<evidence type="ECO:0000313" key="4">
    <source>
        <dbReference type="Proteomes" id="UP001497444"/>
    </source>
</evidence>
<organism evidence="3 4">
    <name type="scientific">Sphagnum jensenii</name>
    <dbReference type="NCBI Taxonomy" id="128206"/>
    <lineage>
        <taxon>Eukaryota</taxon>
        <taxon>Viridiplantae</taxon>
        <taxon>Streptophyta</taxon>
        <taxon>Embryophyta</taxon>
        <taxon>Bryophyta</taxon>
        <taxon>Sphagnophytina</taxon>
        <taxon>Sphagnopsida</taxon>
        <taxon>Sphagnales</taxon>
        <taxon>Sphagnaceae</taxon>
        <taxon>Sphagnum</taxon>
    </lineage>
</organism>
<dbReference type="PANTHER" id="PTHR11207:SF34">
    <property type="entry name" value="RIBONUCLEASE III DOMAIN-CONTAINING PROTEIN RNC1, CHLOROPLASTIC"/>
    <property type="match status" value="1"/>
</dbReference>
<accession>A0ABP0WVB9</accession>
<dbReference type="Gene3D" id="1.10.1520.10">
    <property type="entry name" value="Ribonuclease III domain"/>
    <property type="match status" value="2"/>
</dbReference>